<dbReference type="PANTHER" id="PTHR18921">
    <property type="entry name" value="MYOSIN HEAVY CHAIN - RELATED"/>
    <property type="match status" value="1"/>
</dbReference>
<evidence type="ECO:0000259" key="6">
    <source>
        <dbReference type="PROSITE" id="PS50913"/>
    </source>
</evidence>
<dbReference type="Proteomes" id="UP001474421">
    <property type="component" value="Unassembled WGS sequence"/>
</dbReference>
<evidence type="ECO:0000313" key="8">
    <source>
        <dbReference type="Proteomes" id="UP001474421"/>
    </source>
</evidence>
<protein>
    <submittedName>
        <fullName evidence="7">Thyroid receptor-interacting protein 11</fullName>
    </submittedName>
</protein>
<sequence length="984" mass="111362">MSSWLGGLGAGFGQSLVGQVGGSLSTLTGQISSFTKDMLLEGTEEVGDAAVDFPASNSSPRDVESLHATLRSENNRLKKFCNDLEEKNEAAELQVKQQCIEYRNQLQQKEVEISHLKARQNALQEQLQKMQSAAQSSQLKTLVSPSATTSASFVPVVRHHSSDFHRDDMDFGDVIWSQQEINRLSSEISRLESEVEHWKQIAQFSKPQGENSTDQNEICKLQNIIKELKQKLSQEIDDHQHELSVLQDAHHQKLAEISRRHREELSEYEERIEELEDQLPKVGRNTEASSEIDLQNESKPSNLSGLQNKVESLSQQLSSAEEEKNILLKELEFVKKEKNQVRDEYERLKSECSKFQISIPEKQASVKVEEVPSFIEESLKAEVERLQQALLDAESEITKLKTLNQGEVNKEMGSLQPVSSMEGPNLELNQLEDMLKKQHGLNESSAEKQTLIAELEELDKQNQEATQHMIMLKEQLAKQNAEAAEVINQLKLDEKSGKKTISMEKEFEHNSMKEKALTFEKMLKEREQGKTGELNQLLNEAKSMHEKAVAFQQERDQVMLALKQKQMETSALQNEVQYLREKEQRLNQELDRLRNHLLEREDTSTREALAAEDRESKLKKKVHNLEEKLQSSSTVVENVSHQASMQAESLQEQLNLVTVQRDETMLQLTLSQDQVKQYAISLTNLQMVLEQFQREEKAMYSAELQKAQKQTAEWKKKAEQLEDKVVLLQERLDEANEALGSASRLTEQLDLKEEQIEELKRQGIIKQEMLEDAQDKLMNLINSTEGKVDKVLMRNLFIGHFHTPKNKRHEVLKLMGSILGIKKDELEQLLTEDHKGVTRWVTGWFGGRAAESKSVPNTPLRPSQQSIFNSSFSELFVKFLETESRPTLPPPKLSLDNMKPLGMTGSTSPSSNVAGSGTSRRPDVNPFLAPRSAAVPLISPANLGTSRSGHLLMKPISDALPTFTPMPVAPDASAGAVLKDLLKQ</sequence>
<organism evidence="7 8">
    <name type="scientific">Crotalus adamanteus</name>
    <name type="common">Eastern diamondback rattlesnake</name>
    <dbReference type="NCBI Taxonomy" id="8729"/>
    <lineage>
        <taxon>Eukaryota</taxon>
        <taxon>Metazoa</taxon>
        <taxon>Chordata</taxon>
        <taxon>Craniata</taxon>
        <taxon>Vertebrata</taxon>
        <taxon>Euteleostomi</taxon>
        <taxon>Lepidosauria</taxon>
        <taxon>Squamata</taxon>
        <taxon>Bifurcata</taxon>
        <taxon>Unidentata</taxon>
        <taxon>Episquamata</taxon>
        <taxon>Toxicofera</taxon>
        <taxon>Serpentes</taxon>
        <taxon>Colubroidea</taxon>
        <taxon>Viperidae</taxon>
        <taxon>Crotalinae</taxon>
        <taxon>Crotalus</taxon>
    </lineage>
</organism>
<dbReference type="GO" id="GO:0006888">
    <property type="term" value="P:endoplasmic reticulum to Golgi vesicle-mediated transport"/>
    <property type="evidence" value="ECO:0007669"/>
    <property type="project" value="TreeGrafter"/>
</dbReference>
<comment type="caution">
    <text evidence="7">The sequence shown here is derived from an EMBL/GenBank/DDBJ whole genome shotgun (WGS) entry which is preliminary data.</text>
</comment>
<evidence type="ECO:0000256" key="4">
    <source>
        <dbReference type="SAM" id="Coils"/>
    </source>
</evidence>
<keyword evidence="7" id="KW-0675">Receptor</keyword>
<dbReference type="GO" id="GO:0005794">
    <property type="term" value="C:Golgi apparatus"/>
    <property type="evidence" value="ECO:0007669"/>
    <property type="project" value="UniProtKB-SubCell"/>
</dbReference>
<feature type="coiled-coil region" evidence="4">
    <location>
        <begin position="67"/>
        <end position="140"/>
    </location>
</feature>
<dbReference type="GO" id="GO:0031267">
    <property type="term" value="F:small GTPase binding"/>
    <property type="evidence" value="ECO:0007669"/>
    <property type="project" value="TreeGrafter"/>
</dbReference>
<name>A0AAW1C538_CROAD</name>
<feature type="coiled-coil region" evidence="4">
    <location>
        <begin position="441"/>
        <end position="493"/>
    </location>
</feature>
<dbReference type="AlphaFoldDB" id="A0AAW1C538"/>
<dbReference type="InterPro" id="IPR019459">
    <property type="entry name" value="GRAB"/>
</dbReference>
<evidence type="ECO:0000256" key="5">
    <source>
        <dbReference type="SAM" id="MobiDB-lite"/>
    </source>
</evidence>
<accession>A0AAW1C538</accession>
<reference evidence="7 8" key="1">
    <citation type="journal article" date="2024" name="Proc. Natl. Acad. Sci. U.S.A.">
        <title>The genetic regulatory architecture and epigenomic basis for age-related changes in rattlesnake venom.</title>
        <authorList>
            <person name="Hogan M.P."/>
            <person name="Holding M.L."/>
            <person name="Nystrom G.S."/>
            <person name="Colston T.J."/>
            <person name="Bartlett D.A."/>
            <person name="Mason A.J."/>
            <person name="Ellsworth S.A."/>
            <person name="Rautsaw R.M."/>
            <person name="Lawrence K.C."/>
            <person name="Strickland J.L."/>
            <person name="He B."/>
            <person name="Fraser P."/>
            <person name="Margres M.J."/>
            <person name="Gilbert D.M."/>
            <person name="Gibbs H.L."/>
            <person name="Parkinson C.L."/>
            <person name="Rokyta D.R."/>
        </authorList>
    </citation>
    <scope>NUCLEOTIDE SEQUENCE [LARGE SCALE GENOMIC DNA]</scope>
    <source>
        <strain evidence="7">DRR0105</strain>
    </source>
</reference>
<feature type="coiled-coil region" evidence="4">
    <location>
        <begin position="534"/>
        <end position="628"/>
    </location>
</feature>
<feature type="compositionally biased region" description="Polar residues" evidence="5">
    <location>
        <begin position="904"/>
        <end position="919"/>
    </location>
</feature>
<feature type="region of interest" description="Disordered" evidence="5">
    <location>
        <begin position="278"/>
        <end position="305"/>
    </location>
</feature>
<dbReference type="Pfam" id="PF10375">
    <property type="entry name" value="GRAB"/>
    <property type="match status" value="1"/>
</dbReference>
<keyword evidence="2" id="KW-0333">Golgi apparatus</keyword>
<dbReference type="GO" id="GO:0007030">
    <property type="term" value="P:Golgi organization"/>
    <property type="evidence" value="ECO:0007669"/>
    <property type="project" value="TreeGrafter"/>
</dbReference>
<dbReference type="PANTHER" id="PTHR18921:SF2">
    <property type="entry name" value="THYROID RECEPTOR-INTERACTING PROTEIN 11"/>
    <property type="match status" value="1"/>
</dbReference>
<proteinExistence type="predicted"/>
<feature type="compositionally biased region" description="Polar residues" evidence="5">
    <location>
        <begin position="286"/>
        <end position="305"/>
    </location>
</feature>
<feature type="coiled-coil region" evidence="4">
    <location>
        <begin position="690"/>
        <end position="776"/>
    </location>
</feature>
<evidence type="ECO:0000256" key="1">
    <source>
        <dbReference type="ARBA" id="ARBA00004555"/>
    </source>
</evidence>
<dbReference type="PROSITE" id="PS50913">
    <property type="entry name" value="GRIP"/>
    <property type="match status" value="1"/>
</dbReference>
<gene>
    <name evidence="7" type="ORF">NXF25_000664</name>
</gene>
<evidence type="ECO:0000313" key="7">
    <source>
        <dbReference type="EMBL" id="KAK9409489.1"/>
    </source>
</evidence>
<dbReference type="Gene3D" id="1.10.287.1490">
    <property type="match status" value="1"/>
</dbReference>
<keyword evidence="8" id="KW-1185">Reference proteome</keyword>
<dbReference type="InterPro" id="IPR000237">
    <property type="entry name" value="GRIP_dom"/>
</dbReference>
<feature type="domain" description="GRIP" evidence="6">
    <location>
        <begin position="783"/>
        <end position="832"/>
    </location>
</feature>
<evidence type="ECO:0000256" key="2">
    <source>
        <dbReference type="ARBA" id="ARBA00023034"/>
    </source>
</evidence>
<evidence type="ECO:0000256" key="3">
    <source>
        <dbReference type="ARBA" id="ARBA00023054"/>
    </source>
</evidence>
<comment type="subcellular location">
    <subcellularLocation>
        <location evidence="1">Golgi apparatus</location>
    </subcellularLocation>
</comment>
<feature type="region of interest" description="Disordered" evidence="5">
    <location>
        <begin position="887"/>
        <end position="921"/>
    </location>
</feature>
<keyword evidence="3 4" id="KW-0175">Coiled coil</keyword>
<dbReference type="EMBL" id="JAOTOJ010000001">
    <property type="protein sequence ID" value="KAK9409489.1"/>
    <property type="molecule type" value="Genomic_DNA"/>
</dbReference>